<evidence type="ECO:0000256" key="5">
    <source>
        <dbReference type="ARBA" id="ARBA00023136"/>
    </source>
</evidence>
<feature type="domain" description="DUF3817" evidence="7">
    <location>
        <begin position="10"/>
        <end position="97"/>
    </location>
</feature>
<evidence type="ECO:0000256" key="3">
    <source>
        <dbReference type="ARBA" id="ARBA00022692"/>
    </source>
</evidence>
<keyword evidence="4 6" id="KW-1133">Transmembrane helix</keyword>
<proteinExistence type="predicted"/>
<organism evidence="8 9">
    <name type="scientific">Algoriphagus sediminis</name>
    <dbReference type="NCBI Taxonomy" id="3057113"/>
    <lineage>
        <taxon>Bacteria</taxon>
        <taxon>Pseudomonadati</taxon>
        <taxon>Bacteroidota</taxon>
        <taxon>Cytophagia</taxon>
        <taxon>Cytophagales</taxon>
        <taxon>Cyclobacteriaceae</taxon>
        <taxon>Algoriphagus</taxon>
    </lineage>
</organism>
<sequence length="103" mass="12081">MTEEQNKWYNRFRYISLTEGISFLVLLFLAMPLKYAFDMPMAVKVVGWAHGVLFMAYLYVLIPTALKLDWSWKRIFMALTASVLPFGPFVFDQDLKKKYQISA</sequence>
<comment type="caution">
    <text evidence="8">The sequence shown here is derived from an EMBL/GenBank/DDBJ whole genome shotgun (WGS) entry which is preliminary data.</text>
</comment>
<keyword evidence="5 6" id="KW-0472">Membrane</keyword>
<keyword evidence="3 6" id="KW-0812">Transmembrane</keyword>
<evidence type="ECO:0000256" key="6">
    <source>
        <dbReference type="SAM" id="Phobius"/>
    </source>
</evidence>
<reference evidence="8" key="1">
    <citation type="submission" date="2023-06" db="EMBL/GenBank/DDBJ databases">
        <title>Robiginitalea aurantiacus sp. nov. and Algoriphagus sediminis sp. nov., isolated from coastal sediment.</title>
        <authorList>
            <person name="Zhou Z.Y."/>
            <person name="An J."/>
            <person name="Jia Y.W."/>
            <person name="Du Z.J."/>
        </authorList>
    </citation>
    <scope>NUCLEOTIDE SEQUENCE</scope>
    <source>
        <strain evidence="8">C2-7</strain>
    </source>
</reference>
<accession>A0ABT7YBS7</accession>
<dbReference type="Proteomes" id="UP001171916">
    <property type="component" value="Unassembled WGS sequence"/>
</dbReference>
<gene>
    <name evidence="8" type="ORF">QVH07_05745</name>
</gene>
<evidence type="ECO:0000259" key="7">
    <source>
        <dbReference type="Pfam" id="PF12823"/>
    </source>
</evidence>
<keyword evidence="9" id="KW-1185">Reference proteome</keyword>
<evidence type="ECO:0000256" key="4">
    <source>
        <dbReference type="ARBA" id="ARBA00022989"/>
    </source>
</evidence>
<dbReference type="PANTHER" id="PTHR40077:SF1">
    <property type="entry name" value="MEMBRANE PROTEIN"/>
    <property type="match status" value="1"/>
</dbReference>
<comment type="subcellular location">
    <subcellularLocation>
        <location evidence="1">Cell membrane</location>
        <topology evidence="1">Multi-pass membrane protein</topology>
    </subcellularLocation>
</comment>
<feature type="transmembrane region" description="Helical" evidence="6">
    <location>
        <begin position="12"/>
        <end position="33"/>
    </location>
</feature>
<keyword evidence="2" id="KW-1003">Cell membrane</keyword>
<evidence type="ECO:0000256" key="1">
    <source>
        <dbReference type="ARBA" id="ARBA00004651"/>
    </source>
</evidence>
<dbReference type="Pfam" id="PF12823">
    <property type="entry name" value="DUF3817"/>
    <property type="match status" value="1"/>
</dbReference>
<evidence type="ECO:0000256" key="2">
    <source>
        <dbReference type="ARBA" id="ARBA00022475"/>
    </source>
</evidence>
<protein>
    <submittedName>
        <fullName evidence="8">DUF3817 domain-containing protein</fullName>
    </submittedName>
</protein>
<dbReference type="NCBIfam" id="TIGR03954">
    <property type="entry name" value="integ_memb_HG"/>
    <property type="match status" value="1"/>
</dbReference>
<evidence type="ECO:0000313" key="8">
    <source>
        <dbReference type="EMBL" id="MDN3203639.1"/>
    </source>
</evidence>
<feature type="transmembrane region" description="Helical" evidence="6">
    <location>
        <begin position="45"/>
        <end position="66"/>
    </location>
</feature>
<dbReference type="RefSeq" id="WP_289999199.1">
    <property type="nucleotide sequence ID" value="NZ_JAUEPH010000002.1"/>
</dbReference>
<dbReference type="PANTHER" id="PTHR40077">
    <property type="entry name" value="MEMBRANE PROTEIN-RELATED"/>
    <property type="match status" value="1"/>
</dbReference>
<evidence type="ECO:0000313" key="9">
    <source>
        <dbReference type="Proteomes" id="UP001171916"/>
    </source>
</evidence>
<dbReference type="EMBL" id="JAUEPH010000002">
    <property type="protein sequence ID" value="MDN3203639.1"/>
    <property type="molecule type" value="Genomic_DNA"/>
</dbReference>
<name>A0ABT7YBS7_9BACT</name>
<dbReference type="InterPro" id="IPR023845">
    <property type="entry name" value="DUF3817_TM"/>
</dbReference>